<name>A0A517MZQ8_9BACT</name>
<dbReference type="RefSeq" id="WP_145061802.1">
    <property type="nucleotide sequence ID" value="NZ_CP036263.1"/>
</dbReference>
<dbReference type="InterPro" id="IPR004682">
    <property type="entry name" value="TRAP_DctP"/>
</dbReference>
<dbReference type="KEGG" id="amob:HG15A2_36910"/>
<dbReference type="GO" id="GO:0055085">
    <property type="term" value="P:transmembrane transport"/>
    <property type="evidence" value="ECO:0007669"/>
    <property type="project" value="InterPro"/>
</dbReference>
<evidence type="ECO:0000256" key="1">
    <source>
        <dbReference type="ARBA" id="ARBA00022729"/>
    </source>
</evidence>
<evidence type="ECO:0000313" key="2">
    <source>
        <dbReference type="EMBL" id="QDT00355.1"/>
    </source>
</evidence>
<dbReference type="AlphaFoldDB" id="A0A517MZQ8"/>
<dbReference type="NCBIfam" id="NF037995">
    <property type="entry name" value="TRAP_S1"/>
    <property type="match status" value="1"/>
</dbReference>
<dbReference type="SUPFAM" id="SSF53850">
    <property type="entry name" value="Periplasmic binding protein-like II"/>
    <property type="match status" value="1"/>
</dbReference>
<organism evidence="2 3">
    <name type="scientific">Adhaeretor mobilis</name>
    <dbReference type="NCBI Taxonomy" id="1930276"/>
    <lineage>
        <taxon>Bacteria</taxon>
        <taxon>Pseudomonadati</taxon>
        <taxon>Planctomycetota</taxon>
        <taxon>Planctomycetia</taxon>
        <taxon>Pirellulales</taxon>
        <taxon>Lacipirellulaceae</taxon>
        <taxon>Adhaeretor</taxon>
    </lineage>
</organism>
<gene>
    <name evidence="2" type="primary">yiaO</name>
    <name evidence="2" type="ORF">HG15A2_36910</name>
</gene>
<dbReference type="Gene3D" id="3.40.190.170">
    <property type="entry name" value="Bacterial extracellular solute-binding protein, family 7"/>
    <property type="match status" value="1"/>
</dbReference>
<dbReference type="PANTHER" id="PTHR33376">
    <property type="match status" value="1"/>
</dbReference>
<accession>A0A517MZQ8</accession>
<protein>
    <submittedName>
        <fullName evidence="2">2,3-diketo-L-gulonate-binding periplasmic protein YiaO</fullName>
    </submittedName>
</protein>
<dbReference type="CDD" id="cd13671">
    <property type="entry name" value="PBP2_TRAP_SBP_like_3"/>
    <property type="match status" value="1"/>
</dbReference>
<keyword evidence="1" id="KW-0732">Signal</keyword>
<dbReference type="Proteomes" id="UP000319852">
    <property type="component" value="Chromosome"/>
</dbReference>
<sequence>MLSNSKSNLLAGFLLGILLSTGVFALCVRHISGDRQSGGAEIVLKLGHSLDQQHPVHLSLEHMGELLRKKSKGSVELQIFPNGQLGSETECIEQLQRGALDMTKTSTAPLESFLPEFALFSVPYLFRNEDHAWQVFTGEIGKELLRKGGEAGLRGLCYLDAGARSFYTTTKPILAPKDLKGLKIRVQSSQTAMEMVESLGGSPTPMAFGELYTGLQQGMVDGAENNPPSFYSNRHFEVCKHLSLDEHARVPDILLISESTWSSLPAQVQTWLQESADEASEFQRKLWQEKTAKVLLDVQSEGVTVHRPEKSLFATQVKPMVAKLQGTAVGKLIERVQGLP</sequence>
<reference evidence="2 3" key="1">
    <citation type="submission" date="2019-02" db="EMBL/GenBank/DDBJ databases">
        <title>Deep-cultivation of Planctomycetes and their phenomic and genomic characterization uncovers novel biology.</title>
        <authorList>
            <person name="Wiegand S."/>
            <person name="Jogler M."/>
            <person name="Boedeker C."/>
            <person name="Pinto D."/>
            <person name="Vollmers J."/>
            <person name="Rivas-Marin E."/>
            <person name="Kohn T."/>
            <person name="Peeters S.H."/>
            <person name="Heuer A."/>
            <person name="Rast P."/>
            <person name="Oberbeckmann S."/>
            <person name="Bunk B."/>
            <person name="Jeske O."/>
            <person name="Meyerdierks A."/>
            <person name="Storesund J.E."/>
            <person name="Kallscheuer N."/>
            <person name="Luecker S."/>
            <person name="Lage O.M."/>
            <person name="Pohl T."/>
            <person name="Merkel B.J."/>
            <person name="Hornburger P."/>
            <person name="Mueller R.-W."/>
            <person name="Bruemmer F."/>
            <person name="Labrenz M."/>
            <person name="Spormann A.M."/>
            <person name="Op den Camp H."/>
            <person name="Overmann J."/>
            <person name="Amann R."/>
            <person name="Jetten M.S.M."/>
            <person name="Mascher T."/>
            <person name="Medema M.H."/>
            <person name="Devos D.P."/>
            <person name="Kaster A.-K."/>
            <person name="Ovreas L."/>
            <person name="Rohde M."/>
            <person name="Galperin M.Y."/>
            <person name="Jogler C."/>
        </authorList>
    </citation>
    <scope>NUCLEOTIDE SEQUENCE [LARGE SCALE GENOMIC DNA]</scope>
    <source>
        <strain evidence="2 3">HG15A2</strain>
    </source>
</reference>
<dbReference type="PIRSF" id="PIRSF006470">
    <property type="entry name" value="DctB"/>
    <property type="match status" value="1"/>
</dbReference>
<dbReference type="InterPro" id="IPR038404">
    <property type="entry name" value="TRAP_DctP_sf"/>
</dbReference>
<evidence type="ECO:0000313" key="3">
    <source>
        <dbReference type="Proteomes" id="UP000319852"/>
    </source>
</evidence>
<keyword evidence="3" id="KW-1185">Reference proteome</keyword>
<dbReference type="GO" id="GO:0030288">
    <property type="term" value="C:outer membrane-bounded periplasmic space"/>
    <property type="evidence" value="ECO:0007669"/>
    <property type="project" value="InterPro"/>
</dbReference>
<dbReference type="EMBL" id="CP036263">
    <property type="protein sequence ID" value="QDT00355.1"/>
    <property type="molecule type" value="Genomic_DNA"/>
</dbReference>
<dbReference type="PANTHER" id="PTHR33376:SF2">
    <property type="entry name" value="DICARBOXYLATE-BINDING PERIPLASMIC PROTEIN"/>
    <property type="match status" value="1"/>
</dbReference>
<dbReference type="OrthoDB" id="9776801at2"/>
<dbReference type="Pfam" id="PF03480">
    <property type="entry name" value="DctP"/>
    <property type="match status" value="1"/>
</dbReference>
<proteinExistence type="predicted"/>
<dbReference type="InterPro" id="IPR018389">
    <property type="entry name" value="DctP_fam"/>
</dbReference>
<dbReference type="NCBIfam" id="TIGR00787">
    <property type="entry name" value="dctP"/>
    <property type="match status" value="1"/>
</dbReference>
<dbReference type="GO" id="GO:0030246">
    <property type="term" value="F:carbohydrate binding"/>
    <property type="evidence" value="ECO:0007669"/>
    <property type="project" value="TreeGrafter"/>
</dbReference>